<dbReference type="PANTHER" id="PTHR10815">
    <property type="entry name" value="METHYLATED-DNA--PROTEIN-CYSTEINE METHYLTRANSFERASE"/>
    <property type="match status" value="1"/>
</dbReference>
<evidence type="ECO:0000313" key="12">
    <source>
        <dbReference type="EMBL" id="CEA05876.1"/>
    </source>
</evidence>
<accession>A0A078MMB3</accession>
<dbReference type="GO" id="GO:0006307">
    <property type="term" value="P:DNA alkylation repair"/>
    <property type="evidence" value="ECO:0007669"/>
    <property type="project" value="UniProtKB-UniRule"/>
</dbReference>
<comment type="subcellular location">
    <subcellularLocation>
        <location evidence="9">Cytoplasm</location>
    </subcellularLocation>
</comment>
<organism evidence="12">
    <name type="scientific">Metalysinibacillus saudimassiliensis</name>
    <dbReference type="NCBI Taxonomy" id="1461583"/>
    <lineage>
        <taxon>Bacteria</taxon>
        <taxon>Bacillati</taxon>
        <taxon>Bacillota</taxon>
        <taxon>Bacilli</taxon>
        <taxon>Bacillales</taxon>
        <taxon>Caryophanaceae</taxon>
        <taxon>Metalysinibacillus</taxon>
    </lineage>
</organism>
<evidence type="ECO:0000259" key="11">
    <source>
        <dbReference type="Pfam" id="PF02870"/>
    </source>
</evidence>
<dbReference type="InterPro" id="IPR014048">
    <property type="entry name" value="MethylDNA_cys_MeTrfase_DNA-bd"/>
</dbReference>
<dbReference type="GO" id="GO:0005737">
    <property type="term" value="C:cytoplasm"/>
    <property type="evidence" value="ECO:0007669"/>
    <property type="project" value="UniProtKB-SubCell"/>
</dbReference>
<dbReference type="InterPro" id="IPR036631">
    <property type="entry name" value="MGMT_N_sf"/>
</dbReference>
<keyword evidence="7 9" id="KW-0234">DNA repair</keyword>
<evidence type="ECO:0000256" key="2">
    <source>
        <dbReference type="ARBA" id="ARBA00008711"/>
    </source>
</evidence>
<dbReference type="GO" id="GO:0003908">
    <property type="term" value="F:methylated-DNA-[protein]-cysteine S-methyltransferase activity"/>
    <property type="evidence" value="ECO:0007669"/>
    <property type="project" value="UniProtKB-UniRule"/>
</dbReference>
<comment type="function">
    <text evidence="9">Involved in the cellular defense against the biological effects of O6-methylguanine (O6-MeG) and O4-methylthymine (O4-MeT) in DNA. Repairs the methylated nucleobase in DNA by stoichiometrically transferring the methyl group to a cysteine residue in the enzyme. This is a suicide reaction: the enzyme is irreversibly inactivated.</text>
</comment>
<dbReference type="SUPFAM" id="SSF46767">
    <property type="entry name" value="Methylated DNA-protein cysteine methyltransferase, C-terminal domain"/>
    <property type="match status" value="1"/>
</dbReference>
<dbReference type="InterPro" id="IPR036388">
    <property type="entry name" value="WH-like_DNA-bd_sf"/>
</dbReference>
<dbReference type="EMBL" id="LN483080">
    <property type="protein sequence ID" value="CEA05876.1"/>
    <property type="molecule type" value="Genomic_DNA"/>
</dbReference>
<proteinExistence type="inferred from homology"/>
<dbReference type="EC" id="2.1.1.63" evidence="9"/>
<evidence type="ECO:0000256" key="1">
    <source>
        <dbReference type="ARBA" id="ARBA00001286"/>
    </source>
</evidence>
<gene>
    <name evidence="12" type="primary">ogt</name>
    <name evidence="12" type="ORF">BN1050_02691</name>
</gene>
<dbReference type="Gene3D" id="3.30.160.70">
    <property type="entry name" value="Methylated DNA-protein cysteine methyltransferase domain"/>
    <property type="match status" value="1"/>
</dbReference>
<dbReference type="SUPFAM" id="SSF53155">
    <property type="entry name" value="Methylated DNA-protein cysteine methyltransferase domain"/>
    <property type="match status" value="1"/>
</dbReference>
<dbReference type="InterPro" id="IPR001497">
    <property type="entry name" value="MethylDNA_cys_MeTrfase_AS"/>
</dbReference>
<name>A0A078MMB3_9BACL</name>
<dbReference type="HAMAP" id="MF_00772">
    <property type="entry name" value="OGT"/>
    <property type="match status" value="1"/>
</dbReference>
<evidence type="ECO:0000256" key="9">
    <source>
        <dbReference type="HAMAP-Rule" id="MF_00772"/>
    </source>
</evidence>
<keyword evidence="5 9" id="KW-0808">Transferase</keyword>
<dbReference type="AlphaFoldDB" id="A0A078MMB3"/>
<evidence type="ECO:0000256" key="8">
    <source>
        <dbReference type="ARBA" id="ARBA00049348"/>
    </source>
</evidence>
<dbReference type="Pfam" id="PF01035">
    <property type="entry name" value="DNA_binding_1"/>
    <property type="match status" value="1"/>
</dbReference>
<reference evidence="12" key="1">
    <citation type="submission" date="2014-07" db="EMBL/GenBank/DDBJ databases">
        <authorList>
            <person name="Urmite Genomes Urmite Genomes"/>
        </authorList>
    </citation>
    <scope>NUCLEOTIDE SEQUENCE</scope>
    <source>
        <strain evidence="12">13S34_air</strain>
    </source>
</reference>
<comment type="similarity">
    <text evidence="2 9">Belongs to the MGMT family.</text>
</comment>
<feature type="domain" description="Methylguanine DNA methyltransferase ribonuclease-like" evidence="11">
    <location>
        <begin position="2"/>
        <end position="66"/>
    </location>
</feature>
<keyword evidence="3 9" id="KW-0963">Cytoplasm</keyword>
<sequence length="151" mass="16471">MLQKTYNTIIGEVTIEATPQAVTALYIGKPKESIAQGENDVMQQAIRELTAYLAGELQTFTTPLAPQGTDFQQRVWQALQVIPYGQTKNYKQVAELIGNANASRAVGNANNKNPILIMIPCHRVIGANGKLVGYGAGLPLKEHLLNLEKKL</sequence>
<dbReference type="PATRIC" id="fig|1461583.4.peg.2585"/>
<dbReference type="NCBIfam" id="TIGR00589">
    <property type="entry name" value="ogt"/>
    <property type="match status" value="1"/>
</dbReference>
<evidence type="ECO:0000256" key="4">
    <source>
        <dbReference type="ARBA" id="ARBA00022603"/>
    </source>
</evidence>
<dbReference type="InterPro" id="IPR023546">
    <property type="entry name" value="MGMT"/>
</dbReference>
<dbReference type="Pfam" id="PF02870">
    <property type="entry name" value="Methyltransf_1N"/>
    <property type="match status" value="1"/>
</dbReference>
<dbReference type="InterPro" id="IPR036217">
    <property type="entry name" value="MethylDNA_cys_MeTrfase_DNAb"/>
</dbReference>
<dbReference type="HOGENOM" id="CLU_000445_52_2_9"/>
<comment type="catalytic activity">
    <reaction evidence="1 9">
        <text>a 4-O-methyl-thymidine in DNA + L-cysteinyl-[protein] = a thymidine in DNA + S-methyl-L-cysteinyl-[protein]</text>
        <dbReference type="Rhea" id="RHEA:53428"/>
        <dbReference type="Rhea" id="RHEA-COMP:10131"/>
        <dbReference type="Rhea" id="RHEA-COMP:10132"/>
        <dbReference type="Rhea" id="RHEA-COMP:13555"/>
        <dbReference type="Rhea" id="RHEA-COMP:13556"/>
        <dbReference type="ChEBI" id="CHEBI:29950"/>
        <dbReference type="ChEBI" id="CHEBI:82612"/>
        <dbReference type="ChEBI" id="CHEBI:137386"/>
        <dbReference type="ChEBI" id="CHEBI:137387"/>
        <dbReference type="EC" id="2.1.1.63"/>
    </reaction>
</comment>
<dbReference type="PROSITE" id="PS00374">
    <property type="entry name" value="MGMT"/>
    <property type="match status" value="1"/>
</dbReference>
<evidence type="ECO:0000256" key="7">
    <source>
        <dbReference type="ARBA" id="ARBA00023204"/>
    </source>
</evidence>
<dbReference type="PANTHER" id="PTHR10815:SF5">
    <property type="entry name" value="METHYLATED-DNA--PROTEIN-CYSTEINE METHYLTRANSFERASE"/>
    <property type="match status" value="1"/>
</dbReference>
<comment type="catalytic activity">
    <reaction evidence="8 9">
        <text>a 6-O-methyl-2'-deoxyguanosine in DNA + L-cysteinyl-[protein] = S-methyl-L-cysteinyl-[protein] + a 2'-deoxyguanosine in DNA</text>
        <dbReference type="Rhea" id="RHEA:24000"/>
        <dbReference type="Rhea" id="RHEA-COMP:10131"/>
        <dbReference type="Rhea" id="RHEA-COMP:10132"/>
        <dbReference type="Rhea" id="RHEA-COMP:11367"/>
        <dbReference type="Rhea" id="RHEA-COMP:11368"/>
        <dbReference type="ChEBI" id="CHEBI:29950"/>
        <dbReference type="ChEBI" id="CHEBI:82612"/>
        <dbReference type="ChEBI" id="CHEBI:85445"/>
        <dbReference type="ChEBI" id="CHEBI:85448"/>
        <dbReference type="EC" id="2.1.1.63"/>
    </reaction>
</comment>
<evidence type="ECO:0000256" key="5">
    <source>
        <dbReference type="ARBA" id="ARBA00022679"/>
    </source>
</evidence>
<dbReference type="InterPro" id="IPR008332">
    <property type="entry name" value="MethylG_MeTrfase_N"/>
</dbReference>
<feature type="domain" description="Methylated-DNA-[protein]-cysteine S-methyltransferase DNA binding" evidence="10">
    <location>
        <begin position="70"/>
        <end position="149"/>
    </location>
</feature>
<comment type="miscellaneous">
    <text evidence="9">This enzyme catalyzes only one turnover and therefore is not strictly catalytic. According to one definition, an enzyme is a biocatalyst that acts repeatedly and over many reaction cycles.</text>
</comment>
<keyword evidence="4 9" id="KW-0489">Methyltransferase</keyword>
<dbReference type="FunFam" id="1.10.10.10:FF:000214">
    <property type="entry name" value="Methylated-DNA--protein-cysteine methyltransferase"/>
    <property type="match status" value="1"/>
</dbReference>
<keyword evidence="6 9" id="KW-0227">DNA damage</keyword>
<dbReference type="GO" id="GO:0032259">
    <property type="term" value="P:methylation"/>
    <property type="evidence" value="ECO:0007669"/>
    <property type="project" value="UniProtKB-KW"/>
</dbReference>
<evidence type="ECO:0000259" key="10">
    <source>
        <dbReference type="Pfam" id="PF01035"/>
    </source>
</evidence>
<evidence type="ECO:0000256" key="6">
    <source>
        <dbReference type="ARBA" id="ARBA00022763"/>
    </source>
</evidence>
<evidence type="ECO:0000256" key="3">
    <source>
        <dbReference type="ARBA" id="ARBA00022490"/>
    </source>
</evidence>
<feature type="active site" description="Nucleophile; methyl group acceptor" evidence="9">
    <location>
        <position position="121"/>
    </location>
</feature>
<dbReference type="Gene3D" id="1.10.10.10">
    <property type="entry name" value="Winged helix-like DNA-binding domain superfamily/Winged helix DNA-binding domain"/>
    <property type="match status" value="1"/>
</dbReference>
<protein>
    <recommendedName>
        <fullName evidence="9">Methylated-DNA--protein-cysteine methyltransferase</fullName>
        <ecNumber evidence="9">2.1.1.63</ecNumber>
    </recommendedName>
    <alternativeName>
        <fullName evidence="9">6-O-methylguanine-DNA methyltransferase</fullName>
        <shortName evidence="9">MGMT</shortName>
    </alternativeName>
    <alternativeName>
        <fullName evidence="9">O-6-methylguanine-DNA-alkyltransferase</fullName>
    </alternativeName>
</protein>
<dbReference type="CDD" id="cd06445">
    <property type="entry name" value="ATase"/>
    <property type="match status" value="1"/>
</dbReference>